<dbReference type="Proteomes" id="UP000007519">
    <property type="component" value="Chromosome"/>
</dbReference>
<evidence type="ECO:0000313" key="3">
    <source>
        <dbReference type="Proteomes" id="UP000007519"/>
    </source>
</evidence>
<dbReference type="OrthoDB" id="1016065at2"/>
<dbReference type="KEGG" id="sgn:SGRA_0454"/>
<dbReference type="STRING" id="984262.SGRA_0454"/>
<feature type="region of interest" description="Disordered" evidence="1">
    <location>
        <begin position="355"/>
        <end position="384"/>
    </location>
</feature>
<dbReference type="EMBL" id="CP002831">
    <property type="protein sequence ID" value="AFC23193.1"/>
    <property type="molecule type" value="Genomic_DNA"/>
</dbReference>
<feature type="compositionally biased region" description="Basic and acidic residues" evidence="1">
    <location>
        <begin position="355"/>
        <end position="374"/>
    </location>
</feature>
<protein>
    <submittedName>
        <fullName evidence="2">Uncharacterized protein</fullName>
    </submittedName>
</protein>
<sequence length="498" mass="57223">MIKLHFKCELCSDIVLNASAATSSSASERLDYIPGNKFLGIFAKKQYGAVDKLDVDTVFHSKLVCFSDAHPIVKGQRSLKMPLDFFTDKNDEEKGIYLNHLLDKGHYETLRKNDVQTRQMRKGYFIEAEGAIYKEDSIYSDARFSVKSAYNRNKRRPEDEQMFGYFSLPKGSVWSFYVTLKGAAAESKDLKDLIINSLEGKASIGKSTTAEYGRVCITHNKELDVENVSPESVTVSKDEWIKVYAASNLCFLDDSGEFTLSPKAEDLDKNLAGMEICWSKTQIRHRLYTSWNGHRKARDADRWIIEKGSVFFIKATKEVELKQKQRVGLFQNEGFGEIIFQDKVFDKEVPAIEEHNSYNRYEKPREDKPEKADSSETEGGSKKAIPLNSKEQQIKKYLKRIKQRTEENSTAKEVLDFMKTHQAEMVKISSSQWGQLHNFAINIEDEKNLKELLFNDDIGFLNTASRKNTWKRNLVKGLEQKYSRFFIIQLSNEAAKRS</sequence>
<evidence type="ECO:0000313" key="2">
    <source>
        <dbReference type="EMBL" id="AFC23193.1"/>
    </source>
</evidence>
<dbReference type="AlphaFoldDB" id="H6L9L5"/>
<gene>
    <name evidence="2" type="ordered locus">SGRA_0454</name>
</gene>
<dbReference type="HOGENOM" id="CLU_043797_0_0_10"/>
<name>H6L9L5_SAPGL</name>
<reference evidence="2 3" key="1">
    <citation type="journal article" date="2012" name="Stand. Genomic Sci.">
        <title>Complete genome sequencing and analysis of Saprospira grandis str. Lewin, a predatory marine bacterium.</title>
        <authorList>
            <person name="Saw J.H."/>
            <person name="Yuryev A."/>
            <person name="Kanbe M."/>
            <person name="Hou S."/>
            <person name="Young A.G."/>
            <person name="Aizawa S."/>
            <person name="Alam M."/>
        </authorList>
    </citation>
    <scope>NUCLEOTIDE SEQUENCE [LARGE SCALE GENOMIC DNA]</scope>
    <source>
        <strain evidence="2 3">Lewin</strain>
    </source>
</reference>
<dbReference type="RefSeq" id="WP_014373439.1">
    <property type="nucleotide sequence ID" value="NC_016940.1"/>
</dbReference>
<accession>H6L9L5</accession>
<proteinExistence type="predicted"/>
<organism evidence="2 3">
    <name type="scientific">Saprospira grandis (strain Lewin)</name>
    <dbReference type="NCBI Taxonomy" id="984262"/>
    <lineage>
        <taxon>Bacteria</taxon>
        <taxon>Pseudomonadati</taxon>
        <taxon>Bacteroidota</taxon>
        <taxon>Saprospiria</taxon>
        <taxon>Saprospirales</taxon>
        <taxon>Saprospiraceae</taxon>
        <taxon>Saprospira</taxon>
    </lineage>
</organism>
<evidence type="ECO:0000256" key="1">
    <source>
        <dbReference type="SAM" id="MobiDB-lite"/>
    </source>
</evidence>
<keyword evidence="3" id="KW-1185">Reference proteome</keyword>